<accession>H0F6R8</accession>
<evidence type="ECO:0000313" key="3">
    <source>
        <dbReference type="Proteomes" id="UP000003113"/>
    </source>
</evidence>
<dbReference type="EMBL" id="AGUF01000046">
    <property type="protein sequence ID" value="EHK65976.1"/>
    <property type="molecule type" value="Genomic_DNA"/>
</dbReference>
<dbReference type="eggNOG" id="ENOG502ZB8P">
    <property type="taxonomic scope" value="Bacteria"/>
</dbReference>
<proteinExistence type="predicted"/>
<dbReference type="OrthoDB" id="8565761at2"/>
<sequence length="279" mass="31116">MAGDWIKMRSNLWDDPRVARLVDLTDSSEAAVIGGLYWLWATADQHTADGFMPGLSCRQIDRKTGVQGLGQALVDIGWIENHSEGVFIVNFEDHNGASAKKRAQTAKRVANHRSSNAPETPSDDSSNAPSVTGALAREREEKEEEIPPNPPCQGGEESDAPSAEKPKRERKERCSLKTFLDRCRAAGETAISGYEPLRKYVDGVELPMEFVQLAWDVFKGEHSPGGTNERRLQADWRKHFLNYVTKGYYRLWYADAEGQFALTTVGIQAQKLHARRDAA</sequence>
<dbReference type="STRING" id="477184.KYC_12643"/>
<name>H0F6R8_9BURK</name>
<feature type="region of interest" description="Disordered" evidence="1">
    <location>
        <begin position="99"/>
        <end position="171"/>
    </location>
</feature>
<protein>
    <submittedName>
        <fullName evidence="2">Uncharacterized protein</fullName>
    </submittedName>
</protein>
<dbReference type="Proteomes" id="UP000003113">
    <property type="component" value="Unassembled WGS sequence"/>
</dbReference>
<dbReference type="PATRIC" id="fig|477184.5.peg.2504"/>
<evidence type="ECO:0000313" key="2">
    <source>
        <dbReference type="EMBL" id="EHK65976.1"/>
    </source>
</evidence>
<gene>
    <name evidence="2" type="ORF">KYC_12643</name>
</gene>
<dbReference type="AlphaFoldDB" id="H0F6R8"/>
<evidence type="ECO:0000256" key="1">
    <source>
        <dbReference type="SAM" id="MobiDB-lite"/>
    </source>
</evidence>
<keyword evidence="3" id="KW-1185">Reference proteome</keyword>
<reference evidence="2 3" key="1">
    <citation type="journal article" date="2012" name="J. Bacteriol.">
        <title>Genome sequence of the highly efficient arsenite-oxidizing bacterium Achromobacter arsenitoxydans SY8.</title>
        <authorList>
            <person name="Li X."/>
            <person name="Hu Y."/>
            <person name="Gong J."/>
            <person name="Lin Y."/>
            <person name="Johnstone L."/>
            <person name="Rensing C."/>
            <person name="Wang G."/>
        </authorList>
    </citation>
    <scope>NUCLEOTIDE SEQUENCE [LARGE SCALE GENOMIC DNA]</scope>
    <source>
        <strain evidence="2 3">SY8</strain>
    </source>
</reference>
<feature type="compositionally biased region" description="Basic and acidic residues" evidence="1">
    <location>
        <begin position="162"/>
        <end position="171"/>
    </location>
</feature>
<comment type="caution">
    <text evidence="2">The sequence shown here is derived from an EMBL/GenBank/DDBJ whole genome shotgun (WGS) entry which is preliminary data.</text>
</comment>
<feature type="compositionally biased region" description="Basic residues" evidence="1">
    <location>
        <begin position="99"/>
        <end position="111"/>
    </location>
</feature>
<organism evidence="2 3">
    <name type="scientific">Achromobacter arsenitoxydans SY8</name>
    <dbReference type="NCBI Taxonomy" id="477184"/>
    <lineage>
        <taxon>Bacteria</taxon>
        <taxon>Pseudomonadati</taxon>
        <taxon>Pseudomonadota</taxon>
        <taxon>Betaproteobacteria</taxon>
        <taxon>Burkholderiales</taxon>
        <taxon>Alcaligenaceae</taxon>
        <taxon>Achromobacter</taxon>
    </lineage>
</organism>
<dbReference type="RefSeq" id="WP_008162626.1">
    <property type="nucleotide sequence ID" value="NZ_AGUF01000046.1"/>
</dbReference>
<feature type="compositionally biased region" description="Polar residues" evidence="1">
    <location>
        <begin position="112"/>
        <end position="130"/>
    </location>
</feature>